<dbReference type="Proteomes" id="UP000176037">
    <property type="component" value="Unassembled WGS sequence"/>
</dbReference>
<dbReference type="InterPro" id="IPR054222">
    <property type="entry name" value="DUF6942"/>
</dbReference>
<proteinExistence type="predicted"/>
<dbReference type="AlphaFoldDB" id="A0A1E8FJ12"/>
<evidence type="ECO:0000313" key="2">
    <source>
        <dbReference type="Proteomes" id="UP000176037"/>
    </source>
</evidence>
<dbReference type="Pfam" id="PF22098">
    <property type="entry name" value="DUF6942"/>
    <property type="match status" value="1"/>
</dbReference>
<organism evidence="1 2">
    <name type="scientific">Alteromonas lipolytica</name>
    <dbReference type="NCBI Taxonomy" id="1856405"/>
    <lineage>
        <taxon>Bacteria</taxon>
        <taxon>Pseudomonadati</taxon>
        <taxon>Pseudomonadota</taxon>
        <taxon>Gammaproteobacteria</taxon>
        <taxon>Alteromonadales</taxon>
        <taxon>Alteromonadaceae</taxon>
        <taxon>Alteromonas/Salinimonas group</taxon>
        <taxon>Alteromonas</taxon>
    </lineage>
</organism>
<evidence type="ECO:0000313" key="1">
    <source>
        <dbReference type="EMBL" id="OFI35598.1"/>
    </source>
</evidence>
<dbReference type="STRING" id="1856405.BFC17_12645"/>
<reference evidence="1 2" key="1">
    <citation type="submission" date="2016-09" db="EMBL/GenBank/DDBJ databases">
        <title>Alteromonas lipolytica, a new species isolated from sea water.</title>
        <authorList>
            <person name="Wu Y.-H."/>
            <person name="Cheng H."/>
            <person name="Xu X.-W."/>
        </authorList>
    </citation>
    <scope>NUCLEOTIDE SEQUENCE [LARGE SCALE GENOMIC DNA]</scope>
    <source>
        <strain evidence="1 2">JW12</strain>
    </source>
</reference>
<dbReference type="EMBL" id="MJIC01000009">
    <property type="protein sequence ID" value="OFI35598.1"/>
    <property type="molecule type" value="Genomic_DNA"/>
</dbReference>
<sequence length="180" mass="20393">MLPLTDPDIIALGDEQARIRVYIGNRPDTVIEHVRPGVSPLLPQDIYRIGQACGNGWRKVFNVYAKLVFALPESLGLRGDNTSWQAFRDNRLLQAGSGTALWFGVPGEFTPDVLHIVTGKTYANSLTFASSFHWETPEFALDLKRNLVVCPYFDYRQLSNSKILFLIELLNQLHLPMYKN</sequence>
<name>A0A1E8FJ12_9ALTE</name>
<keyword evidence="2" id="KW-1185">Reference proteome</keyword>
<accession>A0A1E8FJ12</accession>
<dbReference type="OrthoDB" id="6077837at2"/>
<gene>
    <name evidence="1" type="ORF">BFC17_12645</name>
</gene>
<comment type="caution">
    <text evidence="1">The sequence shown here is derived from an EMBL/GenBank/DDBJ whole genome shotgun (WGS) entry which is preliminary data.</text>
</comment>
<dbReference type="RefSeq" id="WP_070175342.1">
    <property type="nucleotide sequence ID" value="NZ_BMJR01000006.1"/>
</dbReference>
<protein>
    <submittedName>
        <fullName evidence="1">Uncharacterized protein</fullName>
    </submittedName>
</protein>